<sequence>MDGNEPQYVLVVRPQAKQHTDQTWTAWYPKSDWSVTGTTKSEALQELRSEFERRLSAGLANNEPDDALLAEHLAAPIPGVYAIEHAAYMRMRSGPNFQQTLDAYIEQLDAG</sequence>
<accession>A0A7I7ZUT9</accession>
<comment type="caution">
    <text evidence="1">The sequence shown here is derived from an EMBL/GenBank/DDBJ whole genome shotgun (WGS) entry which is preliminary data.</text>
</comment>
<dbReference type="RefSeq" id="WP_138250394.1">
    <property type="nucleotide sequence ID" value="NZ_AP022616.1"/>
</dbReference>
<reference evidence="1 2" key="1">
    <citation type="submission" date="2018-01" db="EMBL/GenBank/DDBJ databases">
        <title>Comparative genomics of Mycobacterium mucogenicum and Mycobacterium neoaurum clade members emphasizing tRNA and non-coding RNA.</title>
        <authorList>
            <person name="Behra P.R.K."/>
            <person name="Pettersson B.M.F."/>
            <person name="Das S."/>
            <person name="Dasgupta S."/>
            <person name="Kirsebom L.A."/>
        </authorList>
    </citation>
    <scope>NUCLEOTIDE SEQUENCE [LARGE SCALE GENOMIC DNA]</scope>
    <source>
        <strain evidence="1 2">DSM 45104</strain>
    </source>
</reference>
<gene>
    <name evidence="1" type="ORF">C1S79_21195</name>
</gene>
<protein>
    <submittedName>
        <fullName evidence="1">Uncharacterized protein</fullName>
    </submittedName>
</protein>
<organism evidence="1 2">
    <name type="scientific">Mycolicibacterium phocaicum</name>
    <dbReference type="NCBI Taxonomy" id="319706"/>
    <lineage>
        <taxon>Bacteria</taxon>
        <taxon>Bacillati</taxon>
        <taxon>Actinomycetota</taxon>
        <taxon>Actinomycetes</taxon>
        <taxon>Mycobacteriales</taxon>
        <taxon>Mycobacteriaceae</taxon>
        <taxon>Mycolicibacterium</taxon>
    </lineage>
</organism>
<name>A0A7I7ZUT9_9MYCO</name>
<evidence type="ECO:0000313" key="2">
    <source>
        <dbReference type="Proteomes" id="UP000309984"/>
    </source>
</evidence>
<dbReference type="AlphaFoldDB" id="A0A7I7ZUT9"/>
<keyword evidence="2" id="KW-1185">Reference proteome</keyword>
<evidence type="ECO:0000313" key="1">
    <source>
        <dbReference type="EMBL" id="TLH63691.1"/>
    </source>
</evidence>
<dbReference type="Proteomes" id="UP000309984">
    <property type="component" value="Unassembled WGS sequence"/>
</dbReference>
<dbReference type="EMBL" id="POTM01000052">
    <property type="protein sequence ID" value="TLH63691.1"/>
    <property type="molecule type" value="Genomic_DNA"/>
</dbReference>
<proteinExistence type="predicted"/>